<evidence type="ECO:0000313" key="8">
    <source>
        <dbReference type="EMBL" id="NYI04015.1"/>
    </source>
</evidence>
<evidence type="ECO:0000256" key="7">
    <source>
        <dbReference type="RuleBase" id="RU000461"/>
    </source>
</evidence>
<evidence type="ECO:0000256" key="2">
    <source>
        <dbReference type="ARBA" id="ARBA00022617"/>
    </source>
</evidence>
<keyword evidence="4 7" id="KW-0560">Oxidoreductase</keyword>
<gene>
    <name evidence="8" type="ORF">FHU37_000958</name>
</gene>
<keyword evidence="6 7" id="KW-0503">Monooxygenase</keyword>
<evidence type="ECO:0000256" key="5">
    <source>
        <dbReference type="ARBA" id="ARBA00023004"/>
    </source>
</evidence>
<evidence type="ECO:0000313" key="9">
    <source>
        <dbReference type="Proteomes" id="UP000567795"/>
    </source>
</evidence>
<dbReference type="PRINTS" id="PR00359">
    <property type="entry name" value="BP450"/>
</dbReference>
<dbReference type="InterPro" id="IPR017972">
    <property type="entry name" value="Cyt_P450_CS"/>
</dbReference>
<comment type="similarity">
    <text evidence="1 7">Belongs to the cytochrome P450 family.</text>
</comment>
<dbReference type="PANTHER" id="PTHR46696:SF1">
    <property type="entry name" value="CYTOCHROME P450 YJIB-RELATED"/>
    <property type="match status" value="1"/>
</dbReference>
<dbReference type="GO" id="GO:0005506">
    <property type="term" value="F:iron ion binding"/>
    <property type="evidence" value="ECO:0007669"/>
    <property type="project" value="InterPro"/>
</dbReference>
<keyword evidence="2 7" id="KW-0349">Heme</keyword>
<dbReference type="AlphaFoldDB" id="A0A852ZQI4"/>
<organism evidence="8 9">
    <name type="scientific">Allostreptomyces psammosilenae</name>
    <dbReference type="NCBI Taxonomy" id="1892865"/>
    <lineage>
        <taxon>Bacteria</taxon>
        <taxon>Bacillati</taxon>
        <taxon>Actinomycetota</taxon>
        <taxon>Actinomycetes</taxon>
        <taxon>Kitasatosporales</taxon>
        <taxon>Streptomycetaceae</taxon>
        <taxon>Allostreptomyces</taxon>
    </lineage>
</organism>
<dbReference type="GO" id="GO:0020037">
    <property type="term" value="F:heme binding"/>
    <property type="evidence" value="ECO:0007669"/>
    <property type="project" value="InterPro"/>
</dbReference>
<dbReference type="PROSITE" id="PS00086">
    <property type="entry name" value="CYTOCHROME_P450"/>
    <property type="match status" value="1"/>
</dbReference>
<dbReference type="GO" id="GO:0016705">
    <property type="term" value="F:oxidoreductase activity, acting on paired donors, with incorporation or reduction of molecular oxygen"/>
    <property type="evidence" value="ECO:0007669"/>
    <property type="project" value="InterPro"/>
</dbReference>
<dbReference type="PANTHER" id="PTHR46696">
    <property type="entry name" value="P450, PUTATIVE (EUROFUNG)-RELATED"/>
    <property type="match status" value="1"/>
</dbReference>
<dbReference type="EMBL" id="JACBZD010000001">
    <property type="protein sequence ID" value="NYI04015.1"/>
    <property type="molecule type" value="Genomic_DNA"/>
</dbReference>
<name>A0A852ZQI4_9ACTN</name>
<evidence type="ECO:0000256" key="1">
    <source>
        <dbReference type="ARBA" id="ARBA00010617"/>
    </source>
</evidence>
<keyword evidence="5 7" id="KW-0408">Iron</keyword>
<dbReference type="InterPro" id="IPR036396">
    <property type="entry name" value="Cyt_P450_sf"/>
</dbReference>
<evidence type="ECO:0000256" key="3">
    <source>
        <dbReference type="ARBA" id="ARBA00022723"/>
    </source>
</evidence>
<keyword evidence="3 7" id="KW-0479">Metal-binding</keyword>
<dbReference type="InterPro" id="IPR001128">
    <property type="entry name" value="Cyt_P450"/>
</dbReference>
<protein>
    <submittedName>
        <fullName evidence="8">Cytochrome P450</fullName>
    </submittedName>
</protein>
<dbReference type="InterPro" id="IPR002397">
    <property type="entry name" value="Cyt_P450_B"/>
</dbReference>
<comment type="caution">
    <text evidence="8">The sequence shown here is derived from an EMBL/GenBank/DDBJ whole genome shotgun (WGS) entry which is preliminary data.</text>
</comment>
<keyword evidence="9" id="KW-1185">Reference proteome</keyword>
<dbReference type="FunFam" id="1.10.630.10:FF:000018">
    <property type="entry name" value="Cytochrome P450 monooxygenase"/>
    <property type="match status" value="1"/>
</dbReference>
<reference evidence="8 9" key="1">
    <citation type="submission" date="2020-07" db="EMBL/GenBank/DDBJ databases">
        <title>Sequencing the genomes of 1000 actinobacteria strains.</title>
        <authorList>
            <person name="Klenk H.-P."/>
        </authorList>
    </citation>
    <scope>NUCLEOTIDE SEQUENCE [LARGE SCALE GENOMIC DNA]</scope>
    <source>
        <strain evidence="8 9">DSM 42178</strain>
    </source>
</reference>
<dbReference type="Proteomes" id="UP000567795">
    <property type="component" value="Unassembled WGS sequence"/>
</dbReference>
<dbReference type="Gene3D" id="1.10.630.10">
    <property type="entry name" value="Cytochrome P450"/>
    <property type="match status" value="1"/>
</dbReference>
<evidence type="ECO:0000256" key="6">
    <source>
        <dbReference type="ARBA" id="ARBA00023033"/>
    </source>
</evidence>
<sequence length="399" mass="44797">MTSPTIVIDLADVEYKTNPWPTYVRLREEAPVYYVPEGTWDGQDFYVLSRYDEVALALKDKKRFSSQIQTQGYLNLPMLVNRDAPEHTRLRHMANKSFNARLVRTLGDWVQGIIDDLIQEILAQDKVEFVEAFTTALPLRVVGGMLGIPLDRKADLRRWSAAVMASFAVAAGMDPDEAPGFYEDIVEFGNYMGELAQARRGKPNQEDILGELVAQNEAGDMTRDEMVTMAWSFVAAGHETTMNLLGGGIHMLLTDDALAKRLTAEPERTKDFIEEYLRIYSPTQWLLRRTNEDIELHGVQIPKGALLHVVLGSANRDPRKFDNPDVFDIDRKGLGEHLGFGAGPHFCPGAALSRLLAETAFRSFYPILDKLSIDPNDPPRLRTTQGSYGIARMGIIVNR</sequence>
<dbReference type="Pfam" id="PF00067">
    <property type="entry name" value="p450"/>
    <property type="match status" value="1"/>
</dbReference>
<dbReference type="SUPFAM" id="SSF48264">
    <property type="entry name" value="Cytochrome P450"/>
    <property type="match status" value="1"/>
</dbReference>
<dbReference type="GO" id="GO:0004497">
    <property type="term" value="F:monooxygenase activity"/>
    <property type="evidence" value="ECO:0007669"/>
    <property type="project" value="UniProtKB-KW"/>
</dbReference>
<dbReference type="RefSeq" id="WP_179812983.1">
    <property type="nucleotide sequence ID" value="NZ_JACBZD010000001.1"/>
</dbReference>
<evidence type="ECO:0000256" key="4">
    <source>
        <dbReference type="ARBA" id="ARBA00023002"/>
    </source>
</evidence>
<proteinExistence type="inferred from homology"/>
<accession>A0A852ZQI4</accession>